<gene>
    <name evidence="5" type="ORF">D1164_13240</name>
</gene>
<evidence type="ECO:0000313" key="6">
    <source>
        <dbReference type="Proteomes" id="UP000266441"/>
    </source>
</evidence>
<dbReference type="InterPro" id="IPR013784">
    <property type="entry name" value="Carb-bd-like_fold"/>
</dbReference>
<feature type="transmembrane region" description="Helical" evidence="3">
    <location>
        <begin position="7"/>
        <end position="29"/>
    </location>
</feature>
<keyword evidence="3" id="KW-0812">Transmembrane</keyword>
<dbReference type="RefSeq" id="WP_119350477.1">
    <property type="nucleotide sequence ID" value="NZ_QWET01000009.1"/>
</dbReference>
<evidence type="ECO:0000256" key="1">
    <source>
        <dbReference type="ARBA" id="ARBA00022729"/>
    </source>
</evidence>
<dbReference type="InterPro" id="IPR032812">
    <property type="entry name" value="SbsA_Ig"/>
</dbReference>
<dbReference type="Gene3D" id="2.60.40.10">
    <property type="entry name" value="Immunoglobulins"/>
    <property type="match status" value="1"/>
</dbReference>
<feature type="region of interest" description="Disordered" evidence="2">
    <location>
        <begin position="365"/>
        <end position="392"/>
    </location>
</feature>
<dbReference type="SUPFAM" id="SSF49452">
    <property type="entry name" value="Starch-binding domain-like"/>
    <property type="match status" value="1"/>
</dbReference>
<dbReference type="Proteomes" id="UP000266441">
    <property type="component" value="Unassembled WGS sequence"/>
</dbReference>
<dbReference type="Pfam" id="PF13205">
    <property type="entry name" value="Big_5"/>
    <property type="match status" value="1"/>
</dbReference>
<keyword evidence="3" id="KW-1133">Transmembrane helix</keyword>
<feature type="region of interest" description="Disordered" evidence="2">
    <location>
        <begin position="602"/>
        <end position="647"/>
    </location>
</feature>
<name>A0A399CXY3_9BACT</name>
<keyword evidence="6" id="KW-1185">Reference proteome</keyword>
<organism evidence="5 6">
    <name type="scientific">Mariniphaga sediminis</name>
    <dbReference type="NCBI Taxonomy" id="1628158"/>
    <lineage>
        <taxon>Bacteria</taxon>
        <taxon>Pseudomonadati</taxon>
        <taxon>Bacteroidota</taxon>
        <taxon>Bacteroidia</taxon>
        <taxon>Marinilabiliales</taxon>
        <taxon>Prolixibacteraceae</taxon>
        <taxon>Mariniphaga</taxon>
    </lineage>
</organism>
<dbReference type="GO" id="GO:0030246">
    <property type="term" value="F:carbohydrate binding"/>
    <property type="evidence" value="ECO:0007669"/>
    <property type="project" value="InterPro"/>
</dbReference>
<sequence>MKILDKLPYIIIAGFAWVVIVSSCANQGMPTGGPRDSVPPVLVETQPEYKALNYGGEEVRLTFNEFIIPDQVSEMLVVSPPLEKRPTVLTKSKTLIIRFNEKLQDSITYSLDFKNSIVDNNEKNPYENLRFSFSTGNSLDTLRVAGKVINSFNLEPVENALVLLHKNLHDSAVYTTPPEYIAKTDEEGMYLFDNLSAGEYHVFALNDLNTDLKYNEGAEEIAFHDTLIIPSAEYHSEVDTMVSGADSMLVAGHVHFLPDPIYLRQFTEKIFDQYVKTTKRDSRYQCTFVFNEPVRDTFDIQLTDTLLHDWYVLEPNQKYDSLTMWIADTALAAQEVIQMELSYFQLDSLNQIFVKKDTVEMQFAEKEDDSRKKRRDRKEEEEEGPPPIPQFTWNTNLSSSGFDLNKDILLTAPQPVRYLDPAAISIYLTDDTLKTPINAKFAIDTTVWRTYRLSFNWEPETSYTIEIDSAACENIYGITSQKLSSKFTTRAKDYYGAINLTLTNVETPVLVQLLENNDKEPILAEKKVTSDKTVVFDYLSPEKYRVKVIYDKNENGKWDTGSFQDKYQPERVAYINEVIKIRSNWDNNLNWDLKPDPTFTKNIRDKELEEQKRKEEEEERLREQEREQNQGQQNDMFRQGGFSPGSM</sequence>
<dbReference type="OrthoDB" id="9809989at2"/>
<comment type="caution">
    <text evidence="5">The sequence shown here is derived from an EMBL/GenBank/DDBJ whole genome shotgun (WGS) entry which is preliminary data.</text>
</comment>
<evidence type="ECO:0000313" key="5">
    <source>
        <dbReference type="EMBL" id="RIH64605.1"/>
    </source>
</evidence>
<evidence type="ECO:0000259" key="4">
    <source>
        <dbReference type="Pfam" id="PF13205"/>
    </source>
</evidence>
<keyword evidence="3" id="KW-0472">Membrane</keyword>
<evidence type="ECO:0000256" key="3">
    <source>
        <dbReference type="SAM" id="Phobius"/>
    </source>
</evidence>
<dbReference type="InterPro" id="IPR013783">
    <property type="entry name" value="Ig-like_fold"/>
</dbReference>
<protein>
    <recommendedName>
        <fullName evidence="4">SbsA Ig-like domain-containing protein</fullName>
    </recommendedName>
</protein>
<dbReference type="EMBL" id="QWET01000009">
    <property type="protein sequence ID" value="RIH64605.1"/>
    <property type="molecule type" value="Genomic_DNA"/>
</dbReference>
<accession>A0A399CXY3</accession>
<proteinExistence type="predicted"/>
<feature type="compositionally biased region" description="Basic and acidic residues" evidence="2">
    <location>
        <begin position="602"/>
        <end position="628"/>
    </location>
</feature>
<feature type="domain" description="SbsA Ig-like" evidence="4">
    <location>
        <begin position="36"/>
        <end position="135"/>
    </location>
</feature>
<dbReference type="AlphaFoldDB" id="A0A399CXY3"/>
<evidence type="ECO:0000256" key="2">
    <source>
        <dbReference type="SAM" id="MobiDB-lite"/>
    </source>
</evidence>
<keyword evidence="1" id="KW-0732">Signal</keyword>
<dbReference type="PROSITE" id="PS51257">
    <property type="entry name" value="PROKAR_LIPOPROTEIN"/>
    <property type="match status" value="1"/>
</dbReference>
<reference evidence="5 6" key="1">
    <citation type="journal article" date="2015" name="Int. J. Syst. Evol. Microbiol.">
        <title>Mariniphaga sediminis sp. nov., isolated from coastal sediment.</title>
        <authorList>
            <person name="Wang F.Q."/>
            <person name="Shen Q.Y."/>
            <person name="Chen G.J."/>
            <person name="Du Z.J."/>
        </authorList>
    </citation>
    <scope>NUCLEOTIDE SEQUENCE [LARGE SCALE GENOMIC DNA]</scope>
    <source>
        <strain evidence="5 6">SY21</strain>
    </source>
</reference>